<sequence length="88" mass="9380">MRAVVTVVGADKIGIVAGVTTTLSELQANIIEISQTLMSGAFTMMMIVETSDTADFANLKDTLQNKGKALGVTIHVQNQAIFDAMHKL</sequence>
<dbReference type="Gene3D" id="3.30.70.260">
    <property type="match status" value="1"/>
</dbReference>
<dbReference type="InterPro" id="IPR045865">
    <property type="entry name" value="ACT-like_dom_sf"/>
</dbReference>
<dbReference type="PANTHER" id="PTHR34875:SF6">
    <property type="entry name" value="UPF0237 PROTEIN MJ1558"/>
    <property type="match status" value="1"/>
</dbReference>
<dbReference type="CDD" id="cd04872">
    <property type="entry name" value="ACT_1ZPV"/>
    <property type="match status" value="1"/>
</dbReference>
<proteinExistence type="inferred from homology"/>
<dbReference type="HAMAP" id="MF_01054">
    <property type="entry name" value="UPF0237"/>
    <property type="match status" value="1"/>
</dbReference>
<reference evidence="4" key="1">
    <citation type="journal article" date="2019" name="Int. J. Syst. Evol. Microbiol.">
        <title>The Global Catalogue of Microorganisms (GCM) 10K type strain sequencing project: providing services to taxonomists for standard genome sequencing and annotation.</title>
        <authorList>
            <consortium name="The Broad Institute Genomics Platform"/>
            <consortium name="The Broad Institute Genome Sequencing Center for Infectious Disease"/>
            <person name="Wu L."/>
            <person name="Ma J."/>
        </authorList>
    </citation>
    <scope>NUCLEOTIDE SEQUENCE [LARGE SCALE GENOMIC DNA]</scope>
    <source>
        <strain evidence="4">CCUG 63287</strain>
    </source>
</reference>
<dbReference type="PANTHER" id="PTHR34875">
    <property type="entry name" value="UPF0237 PROTEIN MJ1558"/>
    <property type="match status" value="1"/>
</dbReference>
<dbReference type="Proteomes" id="UP001595987">
    <property type="component" value="Unassembled WGS sequence"/>
</dbReference>
<dbReference type="InterPro" id="IPR050990">
    <property type="entry name" value="UPF0237/GcvR_regulator"/>
</dbReference>
<evidence type="ECO:0000259" key="2">
    <source>
        <dbReference type="PROSITE" id="PS51671"/>
    </source>
</evidence>
<protein>
    <recommendedName>
        <fullName evidence="1">UPF0237 protein ACFO26_06275</fullName>
    </recommendedName>
</protein>
<keyword evidence="4" id="KW-1185">Reference proteome</keyword>
<name>A0ABV9JGH2_9LACT</name>
<evidence type="ECO:0000313" key="4">
    <source>
        <dbReference type="Proteomes" id="UP001595987"/>
    </source>
</evidence>
<dbReference type="InterPro" id="IPR022986">
    <property type="entry name" value="UPF0237_ACT"/>
</dbReference>
<feature type="domain" description="ACT" evidence="2">
    <location>
        <begin position="4"/>
        <end position="77"/>
    </location>
</feature>
<dbReference type="Pfam" id="PF13740">
    <property type="entry name" value="ACT_6"/>
    <property type="match status" value="1"/>
</dbReference>
<dbReference type="EMBL" id="JBHSGD010000005">
    <property type="protein sequence ID" value="MFC4652510.1"/>
    <property type="molecule type" value="Genomic_DNA"/>
</dbReference>
<comment type="similarity">
    <text evidence="1">Belongs to the UPF0237 family.</text>
</comment>
<comment type="caution">
    <text evidence="3">The sequence shown here is derived from an EMBL/GenBank/DDBJ whole genome shotgun (WGS) entry which is preliminary data.</text>
</comment>
<dbReference type="RefSeq" id="WP_213536111.1">
    <property type="nucleotide sequence ID" value="NZ_BOVQ01000005.1"/>
</dbReference>
<evidence type="ECO:0000256" key="1">
    <source>
        <dbReference type="HAMAP-Rule" id="MF_01054"/>
    </source>
</evidence>
<dbReference type="SUPFAM" id="SSF55021">
    <property type="entry name" value="ACT-like"/>
    <property type="match status" value="1"/>
</dbReference>
<evidence type="ECO:0000313" key="3">
    <source>
        <dbReference type="EMBL" id="MFC4652510.1"/>
    </source>
</evidence>
<dbReference type="PROSITE" id="PS51671">
    <property type="entry name" value="ACT"/>
    <property type="match status" value="1"/>
</dbReference>
<accession>A0ABV9JGH2</accession>
<organism evidence="3 4">
    <name type="scientific">Lactococcus nasutitermitis</name>
    <dbReference type="NCBI Taxonomy" id="1652957"/>
    <lineage>
        <taxon>Bacteria</taxon>
        <taxon>Bacillati</taxon>
        <taxon>Bacillota</taxon>
        <taxon>Bacilli</taxon>
        <taxon>Lactobacillales</taxon>
        <taxon>Streptococcaceae</taxon>
        <taxon>Lactococcus</taxon>
    </lineage>
</organism>
<dbReference type="InterPro" id="IPR002912">
    <property type="entry name" value="ACT_dom"/>
</dbReference>
<gene>
    <name evidence="3" type="ORF">ACFO26_06275</name>
</gene>
<dbReference type="NCBIfam" id="NF001220">
    <property type="entry name" value="PRK00194.1"/>
    <property type="match status" value="1"/>
</dbReference>